<dbReference type="Proteomes" id="UP000324800">
    <property type="component" value="Unassembled WGS sequence"/>
</dbReference>
<name>A0A5J4U5C6_9EUKA</name>
<evidence type="ECO:0000256" key="1">
    <source>
        <dbReference type="SAM" id="MobiDB-lite"/>
    </source>
</evidence>
<dbReference type="EMBL" id="SNRW01020323">
    <property type="protein sequence ID" value="KAA6365569.1"/>
    <property type="molecule type" value="Genomic_DNA"/>
</dbReference>
<organism evidence="2 3">
    <name type="scientific">Streblomastix strix</name>
    <dbReference type="NCBI Taxonomy" id="222440"/>
    <lineage>
        <taxon>Eukaryota</taxon>
        <taxon>Metamonada</taxon>
        <taxon>Preaxostyla</taxon>
        <taxon>Oxymonadida</taxon>
        <taxon>Streblomastigidae</taxon>
        <taxon>Streblomastix</taxon>
    </lineage>
</organism>
<evidence type="ECO:0000313" key="3">
    <source>
        <dbReference type="Proteomes" id="UP000324800"/>
    </source>
</evidence>
<evidence type="ECO:0000313" key="2">
    <source>
        <dbReference type="EMBL" id="KAA6365569.1"/>
    </source>
</evidence>
<accession>A0A5J4U5C6</accession>
<reference evidence="2 3" key="1">
    <citation type="submission" date="2019-03" db="EMBL/GenBank/DDBJ databases">
        <title>Single cell metagenomics reveals metabolic interactions within the superorganism composed of flagellate Streblomastix strix and complex community of Bacteroidetes bacteria on its surface.</title>
        <authorList>
            <person name="Treitli S.C."/>
            <person name="Kolisko M."/>
            <person name="Husnik F."/>
            <person name="Keeling P."/>
            <person name="Hampl V."/>
        </authorList>
    </citation>
    <scope>NUCLEOTIDE SEQUENCE [LARGE SCALE GENOMIC DNA]</scope>
    <source>
        <strain evidence="2">ST1C</strain>
    </source>
</reference>
<feature type="region of interest" description="Disordered" evidence="1">
    <location>
        <begin position="495"/>
        <end position="518"/>
    </location>
</feature>
<gene>
    <name evidence="2" type="ORF">EZS28_038904</name>
</gene>
<comment type="caution">
    <text evidence="2">The sequence shown here is derived from an EMBL/GenBank/DDBJ whole genome shotgun (WGS) entry which is preliminary data.</text>
</comment>
<protein>
    <submittedName>
        <fullName evidence="2">Uncharacterized protein</fullName>
    </submittedName>
</protein>
<proteinExistence type="predicted"/>
<dbReference type="AlphaFoldDB" id="A0A5J4U5C6"/>
<sequence length="518" mass="60514">MMTLSECDIILRGKKNTMTSKYEKPANIKTFDIEGGDTKLLLHVLNKSHQKEGLNRIGGYYIPFTKDLPVPYQNLDITSDRLYYSINTLFEQLKEYREYNLTISFFQELVDVIQKPIAIFESDVDGFDDVFLEIKNGQTETLKILIKLELATEIGEISPDFNSAVDQIEKMMCKFYRVLHDEEDLTDKDTLSKITHKDIESNNKWNVKERYFSLLTKTPDPLLSEFGSEMKLSIALDHYCKNQYFEHKEINKQIWKQIPDKLSDPLLIIEDLDKTGGGKDSHKVYDMFLDLEDEEENKVLCIVKKNLNDNSLTLDSAYSNFEKEKIKTLGFNYILGNKKNDGQFNTVLSKYLYEAITYDNLNDNKTIKNNRRNKENMNRRIKYVNPKKIDELVEIGLEEKINQLCQNEIENDEYKLDTFDKIVNKLKKEFNRWVNKFQDIVLKLPGFNNQNNKIQNLFNSVSARYSNNIEDIAKKIERGKDPEKEEIVDILAQAFTESGNSKPKTKKNEENDDENEGE</sequence>